<dbReference type="GO" id="GO:0005525">
    <property type="term" value="F:GTP binding"/>
    <property type="evidence" value="ECO:0007669"/>
    <property type="project" value="UniProtKB-KW"/>
</dbReference>
<keyword evidence="3" id="KW-0479">Metal-binding</keyword>
<keyword evidence="5" id="KW-0460">Magnesium</keyword>
<feature type="domain" description="MobA-like NTP transferase" evidence="8">
    <location>
        <begin position="1"/>
        <end position="131"/>
    </location>
</feature>
<dbReference type="InterPro" id="IPR013482">
    <property type="entry name" value="Molybde_CF_guanTrfase"/>
</dbReference>
<evidence type="ECO:0000256" key="7">
    <source>
        <dbReference type="ARBA" id="ARBA00023150"/>
    </source>
</evidence>
<dbReference type="CDD" id="cd02503">
    <property type="entry name" value="MobA"/>
    <property type="match status" value="1"/>
</dbReference>
<dbReference type="PANTHER" id="PTHR19136">
    <property type="entry name" value="MOLYBDENUM COFACTOR GUANYLYLTRANSFERASE"/>
    <property type="match status" value="1"/>
</dbReference>
<evidence type="ECO:0000256" key="5">
    <source>
        <dbReference type="ARBA" id="ARBA00022842"/>
    </source>
</evidence>
<evidence type="ECO:0000256" key="2">
    <source>
        <dbReference type="ARBA" id="ARBA00022679"/>
    </source>
</evidence>
<evidence type="ECO:0000259" key="8">
    <source>
        <dbReference type="Pfam" id="PF12804"/>
    </source>
</evidence>
<evidence type="ECO:0000256" key="6">
    <source>
        <dbReference type="ARBA" id="ARBA00023134"/>
    </source>
</evidence>
<dbReference type="PANTHER" id="PTHR19136:SF81">
    <property type="entry name" value="MOLYBDENUM COFACTOR GUANYLYLTRANSFERASE"/>
    <property type="match status" value="1"/>
</dbReference>
<keyword evidence="2 9" id="KW-0808">Transferase</keyword>
<keyword evidence="7" id="KW-0501">Molybdenum cofactor biosynthesis</keyword>
<proteinExistence type="predicted"/>
<evidence type="ECO:0000256" key="1">
    <source>
        <dbReference type="ARBA" id="ARBA00022490"/>
    </source>
</evidence>
<dbReference type="Gene3D" id="3.90.550.10">
    <property type="entry name" value="Spore Coat Polysaccharide Biosynthesis Protein SpsA, Chain A"/>
    <property type="match status" value="1"/>
</dbReference>
<evidence type="ECO:0000313" key="9">
    <source>
        <dbReference type="EMBL" id="TGU75298.1"/>
    </source>
</evidence>
<evidence type="ECO:0000256" key="3">
    <source>
        <dbReference type="ARBA" id="ARBA00022723"/>
    </source>
</evidence>
<dbReference type="Pfam" id="PF12804">
    <property type="entry name" value="NTP_transf_3"/>
    <property type="match status" value="1"/>
</dbReference>
<dbReference type="Proteomes" id="UP000306416">
    <property type="component" value="Unassembled WGS sequence"/>
</dbReference>
<dbReference type="InterPro" id="IPR029044">
    <property type="entry name" value="Nucleotide-diphossugar_trans"/>
</dbReference>
<dbReference type="GO" id="GO:0016779">
    <property type="term" value="F:nucleotidyltransferase activity"/>
    <property type="evidence" value="ECO:0007669"/>
    <property type="project" value="UniProtKB-KW"/>
</dbReference>
<protein>
    <submittedName>
        <fullName evidence="9">Molybdenum cofactor guanylyltransferase</fullName>
    </submittedName>
</protein>
<gene>
    <name evidence="9" type="ORF">E4633_06405</name>
</gene>
<dbReference type="SUPFAM" id="SSF53448">
    <property type="entry name" value="Nucleotide-diphospho-sugar transferases"/>
    <property type="match status" value="1"/>
</dbReference>
<organism evidence="9 10">
    <name type="scientific">Geomonas terrae</name>
    <dbReference type="NCBI Taxonomy" id="2562681"/>
    <lineage>
        <taxon>Bacteria</taxon>
        <taxon>Pseudomonadati</taxon>
        <taxon>Thermodesulfobacteriota</taxon>
        <taxon>Desulfuromonadia</taxon>
        <taxon>Geobacterales</taxon>
        <taxon>Geobacteraceae</taxon>
        <taxon>Geomonas</taxon>
    </lineage>
</organism>
<accession>A0A4S1CN70</accession>
<evidence type="ECO:0000256" key="4">
    <source>
        <dbReference type="ARBA" id="ARBA00022741"/>
    </source>
</evidence>
<dbReference type="InterPro" id="IPR025877">
    <property type="entry name" value="MobA-like_NTP_Trfase"/>
</dbReference>
<sequence length="193" mass="21059">MGSNKALLPYRDGLLIEIIYRQLASLFGEIIIAANDPATYGFVGGRVVNDRYPGAGALAGLHAALAGSRTPYIFAVACDMPSLNLALIHEQVALRHRADVVIPEGDKGVEPLHATYSTACLPHIEAELKENHCRLVSFFPRVQVLRLSPAWVAAFDPCFTCFRNVNTPAEYHTLRRTDRPEPLTAGLPVEATP</sequence>
<evidence type="ECO:0000313" key="10">
    <source>
        <dbReference type="Proteomes" id="UP000306416"/>
    </source>
</evidence>
<dbReference type="GO" id="GO:0046872">
    <property type="term" value="F:metal ion binding"/>
    <property type="evidence" value="ECO:0007669"/>
    <property type="project" value="UniProtKB-KW"/>
</dbReference>
<dbReference type="EMBL" id="SRSC01000001">
    <property type="protein sequence ID" value="TGU75298.1"/>
    <property type="molecule type" value="Genomic_DNA"/>
</dbReference>
<name>A0A4S1CN70_9BACT</name>
<reference evidence="9 10" key="1">
    <citation type="submission" date="2019-04" db="EMBL/GenBank/DDBJ databases">
        <title>Geobacter oryzae sp. nov., ferric-reducing bacteria isolated from paddy soil.</title>
        <authorList>
            <person name="Xu Z."/>
            <person name="Masuda Y."/>
            <person name="Itoh H."/>
            <person name="Senoo K."/>
        </authorList>
    </citation>
    <scope>NUCLEOTIDE SEQUENCE [LARGE SCALE GENOMIC DNA]</scope>
    <source>
        <strain evidence="9 10">Red111</strain>
    </source>
</reference>
<dbReference type="GO" id="GO:1902758">
    <property type="term" value="P:bis(molybdopterin guanine dinucleotide)molybdenum biosynthetic process"/>
    <property type="evidence" value="ECO:0007669"/>
    <property type="project" value="TreeGrafter"/>
</dbReference>
<keyword evidence="9" id="KW-0548">Nucleotidyltransferase</keyword>
<dbReference type="AlphaFoldDB" id="A0A4S1CN70"/>
<keyword evidence="4" id="KW-0547">Nucleotide-binding</keyword>
<keyword evidence="10" id="KW-1185">Reference proteome</keyword>
<comment type="caution">
    <text evidence="9">The sequence shown here is derived from an EMBL/GenBank/DDBJ whole genome shotgun (WGS) entry which is preliminary data.</text>
</comment>
<keyword evidence="1" id="KW-0963">Cytoplasm</keyword>
<keyword evidence="6" id="KW-0342">GTP-binding</keyword>